<protein>
    <submittedName>
        <fullName evidence="1">Hydratase</fullName>
    </submittedName>
</protein>
<dbReference type="AlphaFoldDB" id="A0A2N5CBQ6"/>
<dbReference type="GO" id="GO:0005737">
    <property type="term" value="C:cytoplasm"/>
    <property type="evidence" value="ECO:0007669"/>
    <property type="project" value="TreeGrafter"/>
</dbReference>
<sequence length="269" mass="28068">MPSFHYHAGLITMSEARFDPTIPARQLTAACRAGEALTELAEAERPTTLAQGYATQAAFVAQLGEGTVGWKLAGASPRGLRGDLPNPPAIGTLTPSRVFKSNAVVTLPPGRQATLEVEAAFTFARAVAPADEAFDAASMIDCATVAVEVVCSRFVDRKEVGQPSFIADNVGFHALIRGDMINHAADPLFEADAGIWRDGERIAESLAGDDRTKPFLSLGHLWERLAAEGARIPAGAVVTTGTLSVPVDVAAGGDFVARVGGASLAFSLV</sequence>
<dbReference type="InterPro" id="IPR036663">
    <property type="entry name" value="Fumarylacetoacetase_C_sf"/>
</dbReference>
<dbReference type="PANTHER" id="PTHR30143:SF0">
    <property type="entry name" value="2-KETO-4-PENTENOATE HYDRATASE"/>
    <property type="match status" value="1"/>
</dbReference>
<dbReference type="EMBL" id="PJRP01000006">
    <property type="protein sequence ID" value="PLP99659.1"/>
    <property type="molecule type" value="Genomic_DNA"/>
</dbReference>
<name>A0A2N5CBQ6_9BURK</name>
<accession>A0A2N5CBQ6</accession>
<evidence type="ECO:0000313" key="1">
    <source>
        <dbReference type="EMBL" id="PLP99659.1"/>
    </source>
</evidence>
<dbReference type="GO" id="GO:0008684">
    <property type="term" value="F:2-oxopent-4-enoate hydratase activity"/>
    <property type="evidence" value="ECO:0007669"/>
    <property type="project" value="TreeGrafter"/>
</dbReference>
<dbReference type="Proteomes" id="UP000234341">
    <property type="component" value="Unassembled WGS sequence"/>
</dbReference>
<dbReference type="Gene3D" id="3.90.850.10">
    <property type="entry name" value="Fumarylacetoacetase-like, C-terminal domain"/>
    <property type="match status" value="1"/>
</dbReference>
<dbReference type="PANTHER" id="PTHR30143">
    <property type="entry name" value="ACID HYDRATASE"/>
    <property type="match status" value="1"/>
</dbReference>
<gene>
    <name evidence="1" type="ORF">CYJ10_14725</name>
</gene>
<organism evidence="1 2">
    <name type="scientific">Cupriavidus pauculus</name>
    <dbReference type="NCBI Taxonomy" id="82633"/>
    <lineage>
        <taxon>Bacteria</taxon>
        <taxon>Pseudomonadati</taxon>
        <taxon>Pseudomonadota</taxon>
        <taxon>Betaproteobacteria</taxon>
        <taxon>Burkholderiales</taxon>
        <taxon>Burkholderiaceae</taxon>
        <taxon>Cupriavidus</taxon>
    </lineage>
</organism>
<dbReference type="SUPFAM" id="SSF56529">
    <property type="entry name" value="FAH"/>
    <property type="match status" value="1"/>
</dbReference>
<proteinExistence type="predicted"/>
<dbReference type="InterPro" id="IPR050772">
    <property type="entry name" value="Hydratase-Decarb/MhpD_sf"/>
</dbReference>
<comment type="caution">
    <text evidence="1">The sequence shown here is derived from an EMBL/GenBank/DDBJ whole genome shotgun (WGS) entry which is preliminary data.</text>
</comment>
<evidence type="ECO:0000313" key="2">
    <source>
        <dbReference type="Proteomes" id="UP000234341"/>
    </source>
</evidence>
<reference evidence="1 2" key="1">
    <citation type="submission" date="2017-12" db="EMBL/GenBank/DDBJ databases">
        <title>Genome sequence of the active heterotrophic nitrifier-denitrifier, Cupriavidus pauculus UM1.</title>
        <authorList>
            <person name="Putonti C."/>
            <person name="Castignetti D."/>
        </authorList>
    </citation>
    <scope>NUCLEOTIDE SEQUENCE [LARGE SCALE GENOMIC DNA]</scope>
    <source>
        <strain evidence="1 2">UM1</strain>
    </source>
</reference>